<protein>
    <recommendedName>
        <fullName evidence="5">LigA protein</fullName>
    </recommendedName>
</protein>
<keyword evidence="2" id="KW-0812">Transmembrane</keyword>
<keyword evidence="4" id="KW-1185">Reference proteome</keyword>
<gene>
    <name evidence="3" type="ORF">RQC66_09425</name>
</gene>
<dbReference type="EMBL" id="JAVTLL010000005">
    <property type="protein sequence ID" value="MDT7840954.1"/>
    <property type="molecule type" value="Genomic_DNA"/>
</dbReference>
<evidence type="ECO:0000313" key="4">
    <source>
        <dbReference type="Proteomes" id="UP001257948"/>
    </source>
</evidence>
<proteinExistence type="predicted"/>
<feature type="region of interest" description="Disordered" evidence="1">
    <location>
        <begin position="74"/>
        <end position="95"/>
    </location>
</feature>
<keyword evidence="2" id="KW-1133">Transmembrane helix</keyword>
<name>A0ABU3LP00_9ACTN</name>
<organism evidence="3 4">
    <name type="scientific">Streptomyces justiciae</name>
    <dbReference type="NCBI Taxonomy" id="2780140"/>
    <lineage>
        <taxon>Bacteria</taxon>
        <taxon>Bacillati</taxon>
        <taxon>Actinomycetota</taxon>
        <taxon>Actinomycetes</taxon>
        <taxon>Kitasatosporales</taxon>
        <taxon>Streptomycetaceae</taxon>
        <taxon>Streptomyces</taxon>
    </lineage>
</organism>
<accession>A0ABU3LP00</accession>
<sequence length="428" mass="45038">MPVDQHSDPFEDRVAAELRAAGGGFEPDLTALTTAGLARGRRLRLRRRAAVVGGAASLALVGVGGALLLPGGGPDADQSSVASTPSARSTAAPVSGEELISTLKEQLGYGKFSQESGRGTADKPGPYASLVWDDGDGGSAVSVSLEKVEPGSENARQWAECPDKTFTPYDSCRTSRLDDGAVLRILQGYEYPDKREPTKFWSADLITAKGQHVAAYEWNAEAEKGSPVTRPEPPLDAAELKKLVTAPAWLTAVDAIPEADKPSSPAPEETTAPTTDIRKTLVDLLPSGLTPVSRGGDESGWGYVVVDDGKGKSLVEINVQPDMGDLLGEGMFEGAEEVGDGTMLVTHEDAGDKDVAGTVRWTVDTVRINGLRVVISAYNSGGPHDAPGRDKPALTMEQLKTIALSPAWGPSREDLYGHKNGQKNSDQG</sequence>
<feature type="region of interest" description="Disordered" evidence="1">
    <location>
        <begin position="405"/>
        <end position="428"/>
    </location>
</feature>
<comment type="caution">
    <text evidence="3">The sequence shown here is derived from an EMBL/GenBank/DDBJ whole genome shotgun (WGS) entry which is preliminary data.</text>
</comment>
<keyword evidence="2" id="KW-0472">Membrane</keyword>
<dbReference type="Proteomes" id="UP001257948">
    <property type="component" value="Unassembled WGS sequence"/>
</dbReference>
<feature type="compositionally biased region" description="Low complexity" evidence="1">
    <location>
        <begin position="75"/>
        <end position="95"/>
    </location>
</feature>
<evidence type="ECO:0000313" key="3">
    <source>
        <dbReference type="EMBL" id="MDT7840954.1"/>
    </source>
</evidence>
<evidence type="ECO:0000256" key="2">
    <source>
        <dbReference type="SAM" id="Phobius"/>
    </source>
</evidence>
<evidence type="ECO:0000256" key="1">
    <source>
        <dbReference type="SAM" id="MobiDB-lite"/>
    </source>
</evidence>
<dbReference type="RefSeq" id="WP_314199741.1">
    <property type="nucleotide sequence ID" value="NZ_JAVTLL010000005.1"/>
</dbReference>
<feature type="transmembrane region" description="Helical" evidence="2">
    <location>
        <begin position="49"/>
        <end position="69"/>
    </location>
</feature>
<evidence type="ECO:0008006" key="5">
    <source>
        <dbReference type="Google" id="ProtNLM"/>
    </source>
</evidence>
<reference evidence="4" key="1">
    <citation type="submission" date="2023-07" db="EMBL/GenBank/DDBJ databases">
        <title>Draft genome sequence of the endophytic actinobacterium Streptomyces justiciae WPN32, a potential antibiotic producer.</title>
        <authorList>
            <person name="Yasawong M."/>
            <person name="Pana W."/>
            <person name="Ganta P."/>
            <person name="Santapan N."/>
            <person name="Songngamsuk T."/>
            <person name="Phatcharaharikarn M."/>
            <person name="Kerdtoob S."/>
            <person name="Nantapong N."/>
        </authorList>
    </citation>
    <scope>NUCLEOTIDE SEQUENCE [LARGE SCALE GENOMIC DNA]</scope>
    <source>
        <strain evidence="4">WPN32</strain>
    </source>
</reference>